<evidence type="ECO:0000313" key="2">
    <source>
        <dbReference type="EMBL" id="KAJ8753026.1"/>
    </source>
</evidence>
<accession>A0AAV8SL75</accession>
<dbReference type="InterPro" id="IPR025886">
    <property type="entry name" value="PP2-like"/>
</dbReference>
<sequence>MGRRRLDLSALPEDCIENVLSFSGPRDTCRLSVISSLFKSAAESDAVWEKNLPPDYRSIISRSTDPSMLTRFSSLKDLYFSLCDNPILIDGAMLSFSLKKSTGKKCYMLSARNLEIIWGDTSEYWQWTSGPECRFGEVAELIKVCWLSIRGKISASLLSPATFYSAYLVFQLTTRTYGFDDHPLDVYWDGGESPTRSVYLNGPYRRERKDGWFEIELGEFYNNEGEEGEIVMSVFETDDFNWKCGLIVQGIEIRPREIDSATKPKEIDSAEKPLSLRRSKRVKRGAVVLG</sequence>
<dbReference type="InterPro" id="IPR036047">
    <property type="entry name" value="F-box-like_dom_sf"/>
</dbReference>
<dbReference type="AlphaFoldDB" id="A0AAV8SL75"/>
<keyword evidence="3" id="KW-1185">Reference proteome</keyword>
<dbReference type="Pfam" id="PF14299">
    <property type="entry name" value="PP2"/>
    <property type="match status" value="1"/>
</dbReference>
<dbReference type="PANTHER" id="PTHR32278:SF111">
    <property type="entry name" value="F-BOX PROTEIN PP2-B12-RELATED"/>
    <property type="match status" value="1"/>
</dbReference>
<gene>
    <name evidence="2" type="ORF">K2173_008813</name>
</gene>
<protein>
    <recommendedName>
        <fullName evidence="1">F-box domain-containing protein</fullName>
    </recommendedName>
</protein>
<dbReference type="SUPFAM" id="SSF81383">
    <property type="entry name" value="F-box domain"/>
    <property type="match status" value="1"/>
</dbReference>
<name>A0AAV8SL75_9ROSI</name>
<proteinExistence type="predicted"/>
<evidence type="ECO:0000313" key="3">
    <source>
        <dbReference type="Proteomes" id="UP001159364"/>
    </source>
</evidence>
<dbReference type="PANTHER" id="PTHR32278">
    <property type="entry name" value="F-BOX DOMAIN-CONTAINING PROTEIN"/>
    <property type="match status" value="1"/>
</dbReference>
<dbReference type="Proteomes" id="UP001159364">
    <property type="component" value="Linkage Group LG10"/>
</dbReference>
<dbReference type="CDD" id="cd22162">
    <property type="entry name" value="F-box_AtSKIP3-like"/>
    <property type="match status" value="1"/>
</dbReference>
<reference evidence="2 3" key="1">
    <citation type="submission" date="2021-09" db="EMBL/GenBank/DDBJ databases">
        <title>Genomic insights and catalytic innovation underlie evolution of tropane alkaloids biosynthesis.</title>
        <authorList>
            <person name="Wang Y.-J."/>
            <person name="Tian T."/>
            <person name="Huang J.-P."/>
            <person name="Huang S.-X."/>
        </authorList>
    </citation>
    <scope>NUCLEOTIDE SEQUENCE [LARGE SCALE GENOMIC DNA]</scope>
    <source>
        <strain evidence="2">KIB-2018</strain>
        <tissue evidence="2">Leaf</tissue>
    </source>
</reference>
<dbReference type="InterPro" id="IPR001810">
    <property type="entry name" value="F-box_dom"/>
</dbReference>
<dbReference type="EMBL" id="JAIWQS010000010">
    <property type="protein sequence ID" value="KAJ8753026.1"/>
    <property type="molecule type" value="Genomic_DNA"/>
</dbReference>
<feature type="domain" description="F-box" evidence="1">
    <location>
        <begin position="5"/>
        <end position="51"/>
    </location>
</feature>
<evidence type="ECO:0000259" key="1">
    <source>
        <dbReference type="PROSITE" id="PS50181"/>
    </source>
</evidence>
<comment type="caution">
    <text evidence="2">The sequence shown here is derived from an EMBL/GenBank/DDBJ whole genome shotgun (WGS) entry which is preliminary data.</text>
</comment>
<dbReference type="Gene3D" id="1.20.1280.50">
    <property type="match status" value="1"/>
</dbReference>
<organism evidence="2 3">
    <name type="scientific">Erythroxylum novogranatense</name>
    <dbReference type="NCBI Taxonomy" id="1862640"/>
    <lineage>
        <taxon>Eukaryota</taxon>
        <taxon>Viridiplantae</taxon>
        <taxon>Streptophyta</taxon>
        <taxon>Embryophyta</taxon>
        <taxon>Tracheophyta</taxon>
        <taxon>Spermatophyta</taxon>
        <taxon>Magnoliopsida</taxon>
        <taxon>eudicotyledons</taxon>
        <taxon>Gunneridae</taxon>
        <taxon>Pentapetalae</taxon>
        <taxon>rosids</taxon>
        <taxon>fabids</taxon>
        <taxon>Malpighiales</taxon>
        <taxon>Erythroxylaceae</taxon>
        <taxon>Erythroxylum</taxon>
    </lineage>
</organism>
<dbReference type="SMART" id="SM00256">
    <property type="entry name" value="FBOX"/>
    <property type="match status" value="1"/>
</dbReference>
<dbReference type="PROSITE" id="PS50181">
    <property type="entry name" value="FBOX"/>
    <property type="match status" value="1"/>
</dbReference>
<dbReference type="Pfam" id="PF00646">
    <property type="entry name" value="F-box"/>
    <property type="match status" value="1"/>
</dbReference>